<protein>
    <submittedName>
        <fullName evidence="1">Uncharacterized protein</fullName>
    </submittedName>
</protein>
<keyword evidence="2" id="KW-1185">Reference proteome</keyword>
<accession>A0ABQ2C1U4</accession>
<name>A0ABQ2C1U4_9FLAO</name>
<dbReference type="RefSeq" id="WP_188375360.1">
    <property type="nucleotide sequence ID" value="NZ_BMDQ01000006.1"/>
</dbReference>
<comment type="caution">
    <text evidence="1">The sequence shown here is derived from an EMBL/GenBank/DDBJ whole genome shotgun (WGS) entry which is preliminary data.</text>
</comment>
<proteinExistence type="predicted"/>
<reference evidence="2" key="1">
    <citation type="journal article" date="2019" name="Int. J. Syst. Evol. Microbiol.">
        <title>The Global Catalogue of Microorganisms (GCM) 10K type strain sequencing project: providing services to taxonomists for standard genome sequencing and annotation.</title>
        <authorList>
            <consortium name="The Broad Institute Genomics Platform"/>
            <consortium name="The Broad Institute Genome Sequencing Center for Infectious Disease"/>
            <person name="Wu L."/>
            <person name="Ma J."/>
        </authorList>
    </citation>
    <scope>NUCLEOTIDE SEQUENCE [LARGE SCALE GENOMIC DNA]</scope>
    <source>
        <strain evidence="2">CCM 8681</strain>
    </source>
</reference>
<gene>
    <name evidence="1" type="ORF">GCM10011444_27630</name>
</gene>
<sequence length="199" mass="23516">MTLKQQRLLLYFFEVLETNIRDADAHPISQSVKDCLTRDDCIDIALWLSPERYHKNQLETFDDAKLHKALVTDYNVLLYIINKWQLRLSESISFSDEEIDALFTRTNNQMHYLYSKPTKLWDSYDRSNYISLLNKAGFTIKAYGVYSSEVKESDKYIMDSLPKKFYDTKEEAETEIARLVQNKIFNEGDLTVYSLYKIK</sequence>
<dbReference type="Proteomes" id="UP000624701">
    <property type="component" value="Unassembled WGS sequence"/>
</dbReference>
<organism evidence="1 2">
    <name type="scientific">Winogradskyella haliclonae</name>
    <dbReference type="NCBI Taxonomy" id="2048558"/>
    <lineage>
        <taxon>Bacteria</taxon>
        <taxon>Pseudomonadati</taxon>
        <taxon>Bacteroidota</taxon>
        <taxon>Flavobacteriia</taxon>
        <taxon>Flavobacteriales</taxon>
        <taxon>Flavobacteriaceae</taxon>
        <taxon>Winogradskyella</taxon>
    </lineage>
</organism>
<evidence type="ECO:0000313" key="1">
    <source>
        <dbReference type="EMBL" id="GGI58454.1"/>
    </source>
</evidence>
<evidence type="ECO:0000313" key="2">
    <source>
        <dbReference type="Proteomes" id="UP000624701"/>
    </source>
</evidence>
<dbReference type="EMBL" id="BMDQ01000006">
    <property type="protein sequence ID" value="GGI58454.1"/>
    <property type="molecule type" value="Genomic_DNA"/>
</dbReference>